<evidence type="ECO:0000313" key="2">
    <source>
        <dbReference type="Proteomes" id="UP000548707"/>
    </source>
</evidence>
<sequence>MQAEDFQTIIRDDDKVRAALSQMDLSKEQISQIARSALSARAEYLEGIDPKNAPGQKAYMAGVRQLRLELLPGGWKSARYNNIEMVVNHELGLMLGFQNVDMACQASSPRAISERGPGTRDLVARSYETDLFQSEVLPTNVYQSGDRPVIWFVCVAATTDSLQVEVSRPKPFDGDQFDGFFDRIYVLDEKLDTPAAAPTDTEGLDDIEINISKKANGDS</sequence>
<dbReference type="EMBL" id="JAAQXV010000007">
    <property type="protein sequence ID" value="NMZ81837.1"/>
    <property type="molecule type" value="Genomic_DNA"/>
</dbReference>
<evidence type="ECO:0000313" key="1">
    <source>
        <dbReference type="EMBL" id="NMZ81837.1"/>
    </source>
</evidence>
<accession>A0AB36D046</accession>
<reference evidence="1 2" key="1">
    <citation type="journal article" date="2020" name="Front. Microbiol.">
        <title>Genetic Organization of the aprX-lipA2 Operon Affects the Proteolytic Potential of Pseudomonas Species in Milk.</title>
        <authorList>
            <person name="Maier C."/>
            <person name="Huptas C."/>
            <person name="von Neubeck M."/>
            <person name="Scherer S."/>
            <person name="Wenning M."/>
            <person name="Lucking G."/>
        </authorList>
    </citation>
    <scope>NUCLEOTIDE SEQUENCE [LARGE SCALE GENOMIC DNA]</scope>
    <source>
        <strain evidence="1 2">WS 5114</strain>
    </source>
</reference>
<gene>
    <name evidence="1" type="ORF">HBO26_21365</name>
</gene>
<comment type="caution">
    <text evidence="1">The sequence shown here is derived from an EMBL/GenBank/DDBJ whole genome shotgun (WGS) entry which is preliminary data.</text>
</comment>
<dbReference type="RefSeq" id="WP_169857833.1">
    <property type="nucleotide sequence ID" value="NZ_JAAQXV010000007.1"/>
</dbReference>
<name>A0AB36D046_9PSED</name>
<protein>
    <submittedName>
        <fullName evidence="1">Uncharacterized protein</fullName>
    </submittedName>
</protein>
<dbReference type="Proteomes" id="UP000548707">
    <property type="component" value="Unassembled WGS sequence"/>
</dbReference>
<proteinExistence type="predicted"/>
<organism evidence="1 2">
    <name type="scientific">Pseudomonas mandelii</name>
    <dbReference type="NCBI Taxonomy" id="75612"/>
    <lineage>
        <taxon>Bacteria</taxon>
        <taxon>Pseudomonadati</taxon>
        <taxon>Pseudomonadota</taxon>
        <taxon>Gammaproteobacteria</taxon>
        <taxon>Pseudomonadales</taxon>
        <taxon>Pseudomonadaceae</taxon>
        <taxon>Pseudomonas</taxon>
    </lineage>
</organism>
<dbReference type="AlphaFoldDB" id="A0AB36D046"/>